<dbReference type="InterPro" id="IPR031704">
    <property type="entry name" value="Glyco_hydro_36_N"/>
</dbReference>
<evidence type="ECO:0000259" key="7">
    <source>
        <dbReference type="Pfam" id="PF16875"/>
    </source>
</evidence>
<evidence type="ECO:0000259" key="6">
    <source>
        <dbReference type="Pfam" id="PF16874"/>
    </source>
</evidence>
<feature type="domain" description="Glycosyl hydrolase family 36 C-terminal" evidence="6">
    <location>
        <begin position="652"/>
        <end position="729"/>
    </location>
</feature>
<reference evidence="8 9" key="1">
    <citation type="submission" date="2023-04" db="EMBL/GenBank/DDBJ databases">
        <title>A novel bacteria isolated from coastal sediment.</title>
        <authorList>
            <person name="Liu X.-J."/>
            <person name="Du Z.-J."/>
        </authorList>
    </citation>
    <scope>NUCLEOTIDE SEQUENCE [LARGE SCALE GENOMIC DNA]</scope>
    <source>
        <strain evidence="8 9">SDUM461004</strain>
    </source>
</reference>
<dbReference type="PIRSF" id="PIRSF005536">
    <property type="entry name" value="Agal"/>
    <property type="match status" value="1"/>
</dbReference>
<proteinExistence type="inferred from homology"/>
<dbReference type="InterPro" id="IPR013780">
    <property type="entry name" value="Glyco_hydro_b"/>
</dbReference>
<dbReference type="InterPro" id="IPR000111">
    <property type="entry name" value="Glyco_hydro_27/36_CS"/>
</dbReference>
<dbReference type="InterPro" id="IPR038417">
    <property type="entry name" value="Alpga-gal_N_sf"/>
</dbReference>
<dbReference type="CDD" id="cd14791">
    <property type="entry name" value="GH36"/>
    <property type="match status" value="1"/>
</dbReference>
<name>A0ABU1AFN2_9BACT</name>
<dbReference type="InterPro" id="IPR013785">
    <property type="entry name" value="Aldolase_TIM"/>
</dbReference>
<dbReference type="InterPro" id="IPR002252">
    <property type="entry name" value="Glyco_hydro_36"/>
</dbReference>
<dbReference type="Proteomes" id="UP001243717">
    <property type="component" value="Unassembled WGS sequence"/>
</dbReference>
<evidence type="ECO:0000256" key="4">
    <source>
        <dbReference type="ARBA" id="ARBA00023295"/>
    </source>
</evidence>
<dbReference type="PROSITE" id="PS00512">
    <property type="entry name" value="ALPHA_GALACTOSIDASE"/>
    <property type="match status" value="1"/>
</dbReference>
<dbReference type="Pfam" id="PF16874">
    <property type="entry name" value="Glyco_hydro_36C"/>
    <property type="match status" value="1"/>
</dbReference>
<dbReference type="RefSeq" id="WP_308984122.1">
    <property type="nucleotide sequence ID" value="NZ_JARXIC010000005.1"/>
</dbReference>
<keyword evidence="3 5" id="KW-0378">Hydrolase</keyword>
<sequence>MHIHYDVTQSQFSLQAGNATYALKVSKQGLLQHVYWGPQLSTSGTGPSSVPIQERGYTPNLAGAPNGISLDTLPQEFPTYGNSDFREPAFEIFQPETGSRILSLRYNSHTISEGKPKLEGLPSTYVECVEDAETLTILLEDARLQLQVELHYTVFPKHPIITRSARILNKGNQNLEIRRALSASVDFDAELSDYKFVQLSGAWIRERDAHFSTLRPGVQAISSQRGTSSHQQNPFFALAEKGANETDGSVYAYNLIYSGNFLAQVEQDQFQCVRAQIGINPFDFTWQLKPGSSFQAPEVVMTYAADGLGGMSRAMHRFYRQHLLPIAWRDQPRPILLNNWEATYFDFDANKIESIATSGAELGVELFVLDDGWFGHRDDDRTSLGDWVVDHNKLPDGLENLAQKVKAQGIEFGLWFEPEMVSPDSELYRSHPDWCIHVPDRPRTESRNQLVLDFSRSEVRDAIYGRIAKILYEVPITYVKWDMNRHLTELGSLRLDATQQQETAHRFVLGLYEIMDRFNQEFPHILFEGCSGGGGRFDPGILAYMPQIWTSDNSDAISRLRIQYGTSLAYPLSTIAAHVSAVPNHQVGRTTPLRTRGHVACTGAFGYELDLGTLTEAEKSEVCSQIEFYKTVRPLLISGDLYRLKSPYESQEAAWMIVSEDRHEALVTHVTVLNEPNAPARRLKLQGLSSEIKYSVRADGDSYTVSGDVLMHQGLFVPQASSDFESIQWLVQAL</sequence>
<comment type="similarity">
    <text evidence="5">Belongs to the glycosyl hydrolase.</text>
</comment>
<keyword evidence="9" id="KW-1185">Reference proteome</keyword>
<organism evidence="8 9">
    <name type="scientific">Thalassobacterium sedimentorum</name>
    <dbReference type="NCBI Taxonomy" id="3041258"/>
    <lineage>
        <taxon>Bacteria</taxon>
        <taxon>Pseudomonadati</taxon>
        <taxon>Verrucomicrobiota</taxon>
        <taxon>Opitutia</taxon>
        <taxon>Puniceicoccales</taxon>
        <taxon>Coraliomargaritaceae</taxon>
        <taxon>Thalassobacterium</taxon>
    </lineage>
</organism>
<dbReference type="Pfam" id="PF02065">
    <property type="entry name" value="Melibiase"/>
    <property type="match status" value="1"/>
</dbReference>
<comment type="catalytic activity">
    <reaction evidence="1 5">
        <text>Hydrolysis of terminal, non-reducing alpha-D-galactose residues in alpha-D-galactosides, including galactose oligosaccharides, galactomannans and galactolipids.</text>
        <dbReference type="EC" id="3.2.1.22"/>
    </reaction>
</comment>
<evidence type="ECO:0000313" key="8">
    <source>
        <dbReference type="EMBL" id="MDQ8193637.1"/>
    </source>
</evidence>
<dbReference type="GO" id="GO:0004557">
    <property type="term" value="F:alpha-galactosidase activity"/>
    <property type="evidence" value="ECO:0007669"/>
    <property type="project" value="UniProtKB-EC"/>
</dbReference>
<keyword evidence="4 5" id="KW-0326">Glycosidase</keyword>
<feature type="domain" description="Glycosyl hydrolase family 36 N-terminal" evidence="7">
    <location>
        <begin position="29"/>
        <end position="289"/>
    </location>
</feature>
<dbReference type="PANTHER" id="PTHR43053:SF3">
    <property type="entry name" value="ALPHA-GALACTOSIDASE C-RELATED"/>
    <property type="match status" value="1"/>
</dbReference>
<dbReference type="InterPro" id="IPR050985">
    <property type="entry name" value="Alpha-glycosidase_related"/>
</dbReference>
<dbReference type="Gene3D" id="2.70.98.60">
    <property type="entry name" value="alpha-galactosidase from lactobacil brevis"/>
    <property type="match status" value="1"/>
</dbReference>
<evidence type="ECO:0000313" key="9">
    <source>
        <dbReference type="Proteomes" id="UP001243717"/>
    </source>
</evidence>
<protein>
    <recommendedName>
        <fullName evidence="2 5">Alpha-galactosidase</fullName>
        <ecNumber evidence="2 5">3.2.1.22</ecNumber>
    </recommendedName>
</protein>
<evidence type="ECO:0000256" key="5">
    <source>
        <dbReference type="PIRNR" id="PIRNR005536"/>
    </source>
</evidence>
<dbReference type="Gene3D" id="3.20.20.70">
    <property type="entry name" value="Aldolase class I"/>
    <property type="match status" value="1"/>
</dbReference>
<dbReference type="Gene3D" id="2.60.40.1180">
    <property type="entry name" value="Golgi alpha-mannosidase II"/>
    <property type="match status" value="1"/>
</dbReference>
<dbReference type="PANTHER" id="PTHR43053">
    <property type="entry name" value="GLYCOSIDASE FAMILY 31"/>
    <property type="match status" value="1"/>
</dbReference>
<dbReference type="InterPro" id="IPR017853">
    <property type="entry name" value="GH"/>
</dbReference>
<dbReference type="EC" id="3.2.1.22" evidence="2 5"/>
<dbReference type="InterPro" id="IPR031705">
    <property type="entry name" value="Glyco_hydro_36_C"/>
</dbReference>
<gene>
    <name evidence="8" type="ORF">QEH59_04335</name>
</gene>
<dbReference type="SUPFAM" id="SSF51445">
    <property type="entry name" value="(Trans)glycosidases"/>
    <property type="match status" value="1"/>
</dbReference>
<evidence type="ECO:0000256" key="1">
    <source>
        <dbReference type="ARBA" id="ARBA00001255"/>
    </source>
</evidence>
<accession>A0ABU1AFN2</accession>
<dbReference type="Pfam" id="PF16875">
    <property type="entry name" value="Glyco_hydro_36N"/>
    <property type="match status" value="1"/>
</dbReference>
<comment type="caution">
    <text evidence="8">The sequence shown here is derived from an EMBL/GenBank/DDBJ whole genome shotgun (WGS) entry which is preliminary data.</text>
</comment>
<evidence type="ECO:0000256" key="3">
    <source>
        <dbReference type="ARBA" id="ARBA00022801"/>
    </source>
</evidence>
<evidence type="ECO:0000256" key="2">
    <source>
        <dbReference type="ARBA" id="ARBA00012755"/>
    </source>
</evidence>
<dbReference type="EMBL" id="JARXIC010000005">
    <property type="protein sequence ID" value="MDQ8193637.1"/>
    <property type="molecule type" value="Genomic_DNA"/>
</dbReference>
<dbReference type="PRINTS" id="PR00743">
    <property type="entry name" value="GLHYDRLASE36"/>
</dbReference>